<protein>
    <submittedName>
        <fullName evidence="2">Paraquat-inducible protein A</fullName>
    </submittedName>
</protein>
<keyword evidence="3" id="KW-1185">Reference proteome</keyword>
<feature type="transmembrane region" description="Helical" evidence="1">
    <location>
        <begin position="12"/>
        <end position="35"/>
    </location>
</feature>
<accession>A0ABT1RGV8</accession>
<dbReference type="InterPro" id="IPR007498">
    <property type="entry name" value="PqiA-like"/>
</dbReference>
<name>A0ABT1RGV8_9HYPH</name>
<dbReference type="Pfam" id="PF04403">
    <property type="entry name" value="PqiA"/>
    <property type="match status" value="1"/>
</dbReference>
<reference evidence="2" key="1">
    <citation type="submission" date="2021-07" db="EMBL/GenBank/DDBJ databases">
        <title>Shinella sp. nov., a novel member of the genus Shinella from water.</title>
        <authorList>
            <person name="Deng Y."/>
        </authorList>
    </citation>
    <scope>NUCLEOTIDE SEQUENCE</scope>
    <source>
        <strain evidence="2">CPCC 100929</strain>
    </source>
</reference>
<organism evidence="2 3">
    <name type="scientific">Shinella lacus</name>
    <dbReference type="NCBI Taxonomy" id="2654216"/>
    <lineage>
        <taxon>Bacteria</taxon>
        <taxon>Pseudomonadati</taxon>
        <taxon>Pseudomonadota</taxon>
        <taxon>Alphaproteobacteria</taxon>
        <taxon>Hyphomicrobiales</taxon>
        <taxon>Rhizobiaceae</taxon>
        <taxon>Shinella</taxon>
    </lineage>
</organism>
<dbReference type="Proteomes" id="UP000996601">
    <property type="component" value="Unassembled WGS sequence"/>
</dbReference>
<keyword evidence="1" id="KW-0472">Membrane</keyword>
<feature type="transmembrane region" description="Helical" evidence="1">
    <location>
        <begin position="109"/>
        <end position="128"/>
    </location>
</feature>
<gene>
    <name evidence="2" type="ORF">GB927_030645</name>
</gene>
<evidence type="ECO:0000313" key="2">
    <source>
        <dbReference type="EMBL" id="MCQ4634431.1"/>
    </source>
</evidence>
<proteinExistence type="predicted"/>
<dbReference type="EMBL" id="WHSB02000020">
    <property type="protein sequence ID" value="MCQ4634431.1"/>
    <property type="molecule type" value="Genomic_DNA"/>
</dbReference>
<sequence length="162" mass="17656">MLCRTHRNLRRVPMILAVPALLVLSALFLAFGLVLPLVRFEKLYFFNETPSLIDIVVSLWVQGSGALAVLVGLFSIVFPVIKLFAIALEATAPTPADGKANWIARLLPLLGKWSMMDVMLVALVIVAAKTSGMASAFTQPGLWFYAASAIMTGLLQMKLQPR</sequence>
<comment type="caution">
    <text evidence="2">The sequence shown here is derived from an EMBL/GenBank/DDBJ whole genome shotgun (WGS) entry which is preliminary data.</text>
</comment>
<keyword evidence="1" id="KW-0812">Transmembrane</keyword>
<evidence type="ECO:0000256" key="1">
    <source>
        <dbReference type="SAM" id="Phobius"/>
    </source>
</evidence>
<feature type="transmembrane region" description="Helical" evidence="1">
    <location>
        <begin position="140"/>
        <end position="157"/>
    </location>
</feature>
<keyword evidence="1" id="KW-1133">Transmembrane helix</keyword>
<evidence type="ECO:0000313" key="3">
    <source>
        <dbReference type="Proteomes" id="UP000996601"/>
    </source>
</evidence>
<feature type="transmembrane region" description="Helical" evidence="1">
    <location>
        <begin position="55"/>
        <end position="88"/>
    </location>
</feature>